<dbReference type="AlphaFoldDB" id="A0A167JR12"/>
<feature type="compositionally biased region" description="Basic and acidic residues" evidence="1">
    <location>
        <begin position="79"/>
        <end position="104"/>
    </location>
</feature>
<dbReference type="EMBL" id="KV441002">
    <property type="protein sequence ID" value="OAD66536.1"/>
    <property type="molecule type" value="Genomic_DNA"/>
</dbReference>
<sequence>MPHSPNNPNDPENELDILEGVFENVLNGTLSMLFKGLVPNVQQNELPNEAMIGEVNGGEDFKKLARKSRMNKENGGSETRNDENETYSKDDNKSRELATRDLHPQPEIPSLVGLLQHMLEGHREDRNATIFQGQQQDNIPELNPPSLFQLFFPNVHGSDERDSRQVDFSSIYSRSNDRDELGATRSSDMTEPEPSSNYSYSYSSTRVIHLPDGSEEVQTTTRQNGHTVITKRITHPDGTVDEVREEKKSLKEKIASIPQEGKSLWKSLFG</sequence>
<feature type="region of interest" description="Disordered" evidence="1">
    <location>
        <begin position="158"/>
        <end position="200"/>
    </location>
</feature>
<protein>
    <submittedName>
        <fullName evidence="2">Uncharacterized protein</fullName>
    </submittedName>
</protein>
<dbReference type="OrthoDB" id="2441427at2759"/>
<evidence type="ECO:0000256" key="1">
    <source>
        <dbReference type="SAM" id="MobiDB-lite"/>
    </source>
</evidence>
<reference evidence="3" key="1">
    <citation type="submission" date="2015-06" db="EMBL/GenBank/DDBJ databases">
        <title>Expansion of signal transduction pathways in fungi by whole-genome duplication.</title>
        <authorList>
            <consortium name="DOE Joint Genome Institute"/>
            <person name="Corrochano L.M."/>
            <person name="Kuo A."/>
            <person name="Marcet-Houben M."/>
            <person name="Polaino S."/>
            <person name="Salamov A."/>
            <person name="Villalobos J.M."/>
            <person name="Alvarez M.I."/>
            <person name="Avalos J."/>
            <person name="Benito E.P."/>
            <person name="Benoit I."/>
            <person name="Burger G."/>
            <person name="Camino L.P."/>
            <person name="Canovas D."/>
            <person name="Cerda-Olmedo E."/>
            <person name="Cheng J.-F."/>
            <person name="Dominguez A."/>
            <person name="Elias M."/>
            <person name="Eslava A.P."/>
            <person name="Glaser F."/>
            <person name="Grimwood J."/>
            <person name="Gutierrez G."/>
            <person name="Heitman J."/>
            <person name="Henrissat B."/>
            <person name="Iturriaga E.A."/>
            <person name="Lang B.F."/>
            <person name="Lavin J.L."/>
            <person name="Lee S."/>
            <person name="Li W."/>
            <person name="Lindquist E."/>
            <person name="Lopez-Garcia S."/>
            <person name="Luque E.M."/>
            <person name="Marcos A.T."/>
            <person name="Martin J."/>
            <person name="McCluskey K."/>
            <person name="Medina H.R."/>
            <person name="Miralles-Duran A."/>
            <person name="Miyazaki A."/>
            <person name="Munoz-Torres E."/>
            <person name="Oguiza J.A."/>
            <person name="Ohm R."/>
            <person name="Olmedo M."/>
            <person name="Orejas M."/>
            <person name="Ortiz-Castellanos L."/>
            <person name="Pisabarro A.G."/>
            <person name="Rodriguez-Romero J."/>
            <person name="Ruiz-Herrera J."/>
            <person name="Ruiz-Vazquez R."/>
            <person name="Sanz C."/>
            <person name="Schackwitz W."/>
            <person name="Schmutz J."/>
            <person name="Shahriari M."/>
            <person name="Shelest E."/>
            <person name="Silva-Franco F."/>
            <person name="Soanes D."/>
            <person name="Syed K."/>
            <person name="Tagua V.G."/>
            <person name="Talbot N.J."/>
            <person name="Thon M."/>
            <person name="De vries R.P."/>
            <person name="Wiebenga A."/>
            <person name="Yadav J.S."/>
            <person name="Braun E.L."/>
            <person name="Baker S."/>
            <person name="Garre V."/>
            <person name="Horwitz B."/>
            <person name="Torres-Martinez S."/>
            <person name="Idnurm A."/>
            <person name="Herrera-Estrella A."/>
            <person name="Gabaldon T."/>
            <person name="Grigoriev I.V."/>
        </authorList>
    </citation>
    <scope>NUCLEOTIDE SEQUENCE [LARGE SCALE GENOMIC DNA]</scope>
    <source>
        <strain evidence="3">NRRL 1555(-)</strain>
    </source>
</reference>
<keyword evidence="3" id="KW-1185">Reference proteome</keyword>
<proteinExistence type="predicted"/>
<dbReference type="RefSeq" id="XP_018284576.1">
    <property type="nucleotide sequence ID" value="XM_018432891.1"/>
</dbReference>
<accession>A0A167JR12</accession>
<gene>
    <name evidence="2" type="ORF">PHYBLDRAFT_152337</name>
</gene>
<feature type="region of interest" description="Disordered" evidence="1">
    <location>
        <begin position="68"/>
        <end position="104"/>
    </location>
</feature>
<dbReference type="VEuPathDB" id="FungiDB:PHYBLDRAFT_152337"/>
<dbReference type="Proteomes" id="UP000077315">
    <property type="component" value="Unassembled WGS sequence"/>
</dbReference>
<organism evidence="2 3">
    <name type="scientific">Phycomyces blakesleeanus (strain ATCC 8743b / DSM 1359 / FGSC 10004 / NBRC 33097 / NRRL 1555)</name>
    <dbReference type="NCBI Taxonomy" id="763407"/>
    <lineage>
        <taxon>Eukaryota</taxon>
        <taxon>Fungi</taxon>
        <taxon>Fungi incertae sedis</taxon>
        <taxon>Mucoromycota</taxon>
        <taxon>Mucoromycotina</taxon>
        <taxon>Mucoromycetes</taxon>
        <taxon>Mucorales</taxon>
        <taxon>Phycomycetaceae</taxon>
        <taxon>Phycomyces</taxon>
    </lineage>
</organism>
<evidence type="ECO:0000313" key="3">
    <source>
        <dbReference type="Proteomes" id="UP000077315"/>
    </source>
</evidence>
<dbReference type="InParanoid" id="A0A167JR12"/>
<evidence type="ECO:0000313" key="2">
    <source>
        <dbReference type="EMBL" id="OAD66536.1"/>
    </source>
</evidence>
<dbReference type="GeneID" id="28993797"/>
<name>A0A167JR12_PHYB8</name>